<evidence type="ECO:0000313" key="7">
    <source>
        <dbReference type="Proteomes" id="UP001596106"/>
    </source>
</evidence>
<dbReference type="SUPFAM" id="SSF88946">
    <property type="entry name" value="Sigma2 domain of RNA polymerase sigma factors"/>
    <property type="match status" value="1"/>
</dbReference>
<evidence type="ECO:0000256" key="3">
    <source>
        <dbReference type="ARBA" id="ARBA00023082"/>
    </source>
</evidence>
<evidence type="ECO:0000256" key="1">
    <source>
        <dbReference type="ARBA" id="ARBA00010641"/>
    </source>
</evidence>
<dbReference type="EMBL" id="JBHSMA010000001">
    <property type="protein sequence ID" value="MFC5408370.1"/>
    <property type="molecule type" value="Genomic_DNA"/>
</dbReference>
<dbReference type="InterPro" id="IPR013324">
    <property type="entry name" value="RNA_pol_sigma_r3/r4-like"/>
</dbReference>
<dbReference type="Proteomes" id="UP001596106">
    <property type="component" value="Unassembled WGS sequence"/>
</dbReference>
<dbReference type="PANTHER" id="PTHR43133">
    <property type="entry name" value="RNA POLYMERASE ECF-TYPE SIGMA FACTO"/>
    <property type="match status" value="1"/>
</dbReference>
<protein>
    <submittedName>
        <fullName evidence="6">RNA polymerase sigma factor</fullName>
    </submittedName>
</protein>
<dbReference type="InterPro" id="IPR039425">
    <property type="entry name" value="RNA_pol_sigma-70-like"/>
</dbReference>
<organism evidence="6 7">
    <name type="scientific">Larkinella bovis</name>
    <dbReference type="NCBI Taxonomy" id="683041"/>
    <lineage>
        <taxon>Bacteria</taxon>
        <taxon>Pseudomonadati</taxon>
        <taxon>Bacteroidota</taxon>
        <taxon>Cytophagia</taxon>
        <taxon>Cytophagales</taxon>
        <taxon>Spirosomataceae</taxon>
        <taxon>Larkinella</taxon>
    </lineage>
</organism>
<sequence length="193" mass="22007">MRFFSRSPADSDLIAGLKADGLQRRKAEDELYLKYQYLIADGQRKHRLDEDDCASAYSDTVISVIENIRGGRFEGKSGLSTYIYQIFSNKCIDLIRKKSSQRGQVHQALSLDDLLLQLPDSARSIIQQLTDESEIVRLRSLLNTLGDKCRDILLAMGEGYSDEEIARQMQYNSAAVAKTSRLRCMERLKNLYK</sequence>
<proteinExistence type="inferred from homology"/>
<dbReference type="PANTHER" id="PTHR43133:SF8">
    <property type="entry name" value="RNA POLYMERASE SIGMA FACTOR HI_1459-RELATED"/>
    <property type="match status" value="1"/>
</dbReference>
<keyword evidence="7" id="KW-1185">Reference proteome</keyword>
<dbReference type="InterPro" id="IPR014284">
    <property type="entry name" value="RNA_pol_sigma-70_dom"/>
</dbReference>
<dbReference type="Gene3D" id="1.10.10.10">
    <property type="entry name" value="Winged helix-like DNA-binding domain superfamily/Winged helix DNA-binding domain"/>
    <property type="match status" value="1"/>
</dbReference>
<keyword evidence="2" id="KW-0805">Transcription regulation</keyword>
<evidence type="ECO:0000256" key="5">
    <source>
        <dbReference type="ARBA" id="ARBA00023163"/>
    </source>
</evidence>
<reference evidence="7" key="1">
    <citation type="journal article" date="2019" name="Int. J. Syst. Evol. Microbiol.">
        <title>The Global Catalogue of Microorganisms (GCM) 10K type strain sequencing project: providing services to taxonomists for standard genome sequencing and annotation.</title>
        <authorList>
            <consortium name="The Broad Institute Genomics Platform"/>
            <consortium name="The Broad Institute Genome Sequencing Center for Infectious Disease"/>
            <person name="Wu L."/>
            <person name="Ma J."/>
        </authorList>
    </citation>
    <scope>NUCLEOTIDE SEQUENCE [LARGE SCALE GENOMIC DNA]</scope>
    <source>
        <strain evidence="7">CCUG 55250</strain>
    </source>
</reference>
<accession>A0ABW0I4B7</accession>
<dbReference type="Gene3D" id="1.10.1740.10">
    <property type="match status" value="1"/>
</dbReference>
<dbReference type="SUPFAM" id="SSF88659">
    <property type="entry name" value="Sigma3 and sigma4 domains of RNA polymerase sigma factors"/>
    <property type="match status" value="1"/>
</dbReference>
<dbReference type="RefSeq" id="WP_379841176.1">
    <property type="nucleotide sequence ID" value="NZ_JBHSMA010000001.1"/>
</dbReference>
<comment type="caution">
    <text evidence="6">The sequence shown here is derived from an EMBL/GenBank/DDBJ whole genome shotgun (WGS) entry which is preliminary data.</text>
</comment>
<keyword evidence="5" id="KW-0804">Transcription</keyword>
<keyword evidence="4" id="KW-0238">DNA-binding</keyword>
<evidence type="ECO:0000256" key="2">
    <source>
        <dbReference type="ARBA" id="ARBA00023015"/>
    </source>
</evidence>
<gene>
    <name evidence="6" type="ORF">ACFPMF_03560</name>
</gene>
<dbReference type="InterPro" id="IPR036388">
    <property type="entry name" value="WH-like_DNA-bd_sf"/>
</dbReference>
<evidence type="ECO:0000256" key="4">
    <source>
        <dbReference type="ARBA" id="ARBA00023125"/>
    </source>
</evidence>
<comment type="similarity">
    <text evidence="1">Belongs to the sigma-70 factor family. ECF subfamily.</text>
</comment>
<name>A0ABW0I4B7_9BACT</name>
<dbReference type="InterPro" id="IPR013325">
    <property type="entry name" value="RNA_pol_sigma_r2"/>
</dbReference>
<dbReference type="NCBIfam" id="TIGR02937">
    <property type="entry name" value="sigma70-ECF"/>
    <property type="match status" value="1"/>
</dbReference>
<evidence type="ECO:0000313" key="6">
    <source>
        <dbReference type="EMBL" id="MFC5408370.1"/>
    </source>
</evidence>
<keyword evidence="3" id="KW-0731">Sigma factor</keyword>